<evidence type="ECO:0000313" key="2">
    <source>
        <dbReference type="Proteomes" id="UP000708347"/>
    </source>
</evidence>
<sequence>MMAAKTQPVPKGTRAAGARLWRDVLTKYELEEHELALLREAVRTVDQLDELHGISEREGLVVDGPHGSKAHPALTEARQLRIALARVLAALRLPAGDEDEGGQRRPQRRIGVRGIYTAAGA</sequence>
<evidence type="ECO:0000313" key="1">
    <source>
        <dbReference type="EMBL" id="NTY58670.1"/>
    </source>
</evidence>
<protein>
    <submittedName>
        <fullName evidence="1">Terminase</fullName>
    </submittedName>
</protein>
<organism evidence="1 2">
    <name type="scientific">Mycolicibacterium sphagni</name>
    <dbReference type="NCBI Taxonomy" id="1786"/>
    <lineage>
        <taxon>Bacteria</taxon>
        <taxon>Bacillati</taxon>
        <taxon>Actinomycetota</taxon>
        <taxon>Actinomycetes</taxon>
        <taxon>Mycobacteriales</taxon>
        <taxon>Mycobacteriaceae</taxon>
        <taxon>Mycolicibacterium</taxon>
    </lineage>
</organism>
<dbReference type="Proteomes" id="UP000708347">
    <property type="component" value="Unassembled WGS sequence"/>
</dbReference>
<name>A0ABX2JT66_9MYCO</name>
<comment type="caution">
    <text evidence="1">The sequence shown here is derived from an EMBL/GenBank/DDBJ whole genome shotgun (WGS) entry which is preliminary data.</text>
</comment>
<gene>
    <name evidence="1" type="ORF">FEG63_03770</name>
</gene>
<accession>A0ABX2JT66</accession>
<reference evidence="1 2" key="1">
    <citation type="submission" date="2019-05" db="EMBL/GenBank/DDBJ databases">
        <title>Mycolicibacterium sphagni ENV482 genome assembly.</title>
        <authorList>
            <person name="Chen W."/>
            <person name="Faulkner N.W."/>
            <person name="Hyman M.R."/>
        </authorList>
    </citation>
    <scope>NUCLEOTIDE SEQUENCE [LARGE SCALE GENOMIC DNA]</scope>
    <source>
        <strain evidence="1 2">ENV482</strain>
    </source>
</reference>
<proteinExistence type="predicted"/>
<dbReference type="EMBL" id="VBSB01000003">
    <property type="protein sequence ID" value="NTY58670.1"/>
    <property type="molecule type" value="Genomic_DNA"/>
</dbReference>
<keyword evidence="2" id="KW-1185">Reference proteome</keyword>